<dbReference type="InterPro" id="IPR036322">
    <property type="entry name" value="WD40_repeat_dom_sf"/>
</dbReference>
<dbReference type="SUPFAM" id="SSF50978">
    <property type="entry name" value="WD40 repeat-like"/>
    <property type="match status" value="1"/>
</dbReference>
<evidence type="ECO:0000256" key="5">
    <source>
        <dbReference type="ARBA" id="ARBA00022737"/>
    </source>
</evidence>
<feature type="repeat" description="WD" evidence="9">
    <location>
        <begin position="283"/>
        <end position="324"/>
    </location>
</feature>
<feature type="repeat" description="WD" evidence="9">
    <location>
        <begin position="326"/>
        <end position="367"/>
    </location>
</feature>
<sequence>MKVKVLSRNPDRYSRETSLDIHKLPRNYDPALHPFEAQREYTRALNAVKLERVFAKPFLASLDGHSDMVALLQKHPTQLSSLFSAAADGVIKQWNIPLRTCTRTIQGHEGYVRGMTFTPDGETLISVGDDKNIRFWDVNPLLNSPEATTEAVVAKHSIITKYVVAGVSHHAKKPLFATCGDSCLLWEGERNEPIHKYDWGVDTLSAIKFNPTQTNVLGACANDRSIILYDIRGGSPIRKAVLGLRSNAIAWNPMEPFVFVVANEDYNSYMFDMRRLKKPLNIFMDHVSAVIDVDFSPTGKEIVTGSYDKTIRIFEVEKGRSREVYHTKRMQRLTSVLWTMDNKYIISGSDEMNIRLWKARAWEKLGVMRTRERDAMNYNEALKEKFAHFPQVKRISRHRQVPKHVYQAKKELVTIKDSKKRKEGNRRAHTKPGTVPFVPERQKTILSEQE</sequence>
<proteinExistence type="inferred from homology"/>
<dbReference type="GO" id="GO:0016567">
    <property type="term" value="P:protein ubiquitination"/>
    <property type="evidence" value="ECO:0007669"/>
    <property type="project" value="UniProtKB-UniPathway"/>
</dbReference>
<reference evidence="12 13" key="1">
    <citation type="submission" date="2015-12" db="EMBL/GenBank/DDBJ databases">
        <title>The genome of Folsomia candida.</title>
        <authorList>
            <person name="Faddeeva A."/>
            <person name="Derks M.F."/>
            <person name="Anvar Y."/>
            <person name="Smit S."/>
            <person name="Van Straalen N."/>
            <person name="Roelofs D."/>
        </authorList>
    </citation>
    <scope>NUCLEOTIDE SEQUENCE [LARGE SCALE GENOMIC DNA]</scope>
    <source>
        <strain evidence="12 13">VU population</strain>
        <tissue evidence="12">Whole body</tissue>
    </source>
</reference>
<dbReference type="PANTHER" id="PTHR22851:SF0">
    <property type="entry name" value="DDB1- AND CUL4-ASSOCIATED FACTOR 13"/>
    <property type="match status" value="1"/>
</dbReference>
<evidence type="ECO:0000256" key="3">
    <source>
        <dbReference type="ARBA" id="ARBA00021762"/>
    </source>
</evidence>
<dbReference type="OrthoDB" id="10249065at2759"/>
<gene>
    <name evidence="12" type="ORF">Fcan01_13395</name>
</gene>
<accession>A0A226E5J3</accession>
<keyword evidence="13" id="KW-1185">Reference proteome</keyword>
<dbReference type="InterPro" id="IPR051733">
    <property type="entry name" value="WD_repeat_DCAF13/WDSOF1"/>
</dbReference>
<dbReference type="Pfam" id="PF00400">
    <property type="entry name" value="WD40"/>
    <property type="match status" value="3"/>
</dbReference>
<dbReference type="PROSITE" id="PS50082">
    <property type="entry name" value="WD_REPEATS_2"/>
    <property type="match status" value="4"/>
</dbReference>
<comment type="caution">
    <text evidence="12">The sequence shown here is derived from an EMBL/GenBank/DDBJ whole genome shotgun (WGS) entry which is preliminary data.</text>
</comment>
<dbReference type="GO" id="GO:0032040">
    <property type="term" value="C:small-subunit processome"/>
    <property type="evidence" value="ECO:0007669"/>
    <property type="project" value="TreeGrafter"/>
</dbReference>
<evidence type="ECO:0000313" key="12">
    <source>
        <dbReference type="EMBL" id="OXA52141.1"/>
    </source>
</evidence>
<dbReference type="STRING" id="158441.A0A226E5J3"/>
<keyword evidence="7" id="KW-0687">Ribonucleoprotein</keyword>
<dbReference type="EMBL" id="LNIX01000007">
    <property type="protein sequence ID" value="OXA52141.1"/>
    <property type="molecule type" value="Genomic_DNA"/>
</dbReference>
<evidence type="ECO:0000259" key="11">
    <source>
        <dbReference type="Pfam" id="PF04158"/>
    </source>
</evidence>
<dbReference type="OMA" id="EDHNAYI"/>
<dbReference type="GO" id="GO:0000462">
    <property type="term" value="P:maturation of SSU-rRNA from tricistronic rRNA transcript (SSU-rRNA, 5.8S rRNA, LSU-rRNA)"/>
    <property type="evidence" value="ECO:0007669"/>
    <property type="project" value="TreeGrafter"/>
</dbReference>
<dbReference type="Gene3D" id="2.130.10.10">
    <property type="entry name" value="YVTN repeat-like/Quinoprotein amine dehydrogenase"/>
    <property type="match status" value="2"/>
</dbReference>
<feature type="repeat" description="WD" evidence="9">
    <location>
        <begin position="105"/>
        <end position="139"/>
    </location>
</feature>
<dbReference type="FunFam" id="2.130.10.10:FF:000132">
    <property type="entry name" value="DDB1- and CUL4-associated factor 13"/>
    <property type="match status" value="1"/>
</dbReference>
<dbReference type="SMART" id="SM00320">
    <property type="entry name" value="WD40"/>
    <property type="match status" value="5"/>
</dbReference>
<dbReference type="CDD" id="cd00200">
    <property type="entry name" value="WD40"/>
    <property type="match status" value="1"/>
</dbReference>
<dbReference type="PROSITE" id="PS50294">
    <property type="entry name" value="WD_REPEATS_REGION"/>
    <property type="match status" value="2"/>
</dbReference>
<dbReference type="PANTHER" id="PTHR22851">
    <property type="entry name" value="U3 SMALL NUCLEOLAR RNA U3 SNORNA ASSOCIATED PROTEIN"/>
    <property type="match status" value="1"/>
</dbReference>
<dbReference type="AlphaFoldDB" id="A0A226E5J3"/>
<keyword evidence="4 9" id="KW-0853">WD repeat</keyword>
<comment type="subcellular location">
    <subcellularLocation>
        <location evidence="1">Nucleus</location>
        <location evidence="1">Nucleolus</location>
    </subcellularLocation>
</comment>
<feature type="repeat" description="WD" evidence="9">
    <location>
        <begin position="62"/>
        <end position="104"/>
    </location>
</feature>
<evidence type="ECO:0000256" key="8">
    <source>
        <dbReference type="ARBA" id="ARBA00032239"/>
    </source>
</evidence>
<evidence type="ECO:0000256" key="9">
    <source>
        <dbReference type="PROSITE-ProRule" id="PRU00221"/>
    </source>
</evidence>
<feature type="region of interest" description="Disordered" evidence="10">
    <location>
        <begin position="417"/>
        <end position="450"/>
    </location>
</feature>
<organism evidence="12 13">
    <name type="scientific">Folsomia candida</name>
    <name type="common">Springtail</name>
    <dbReference type="NCBI Taxonomy" id="158441"/>
    <lineage>
        <taxon>Eukaryota</taxon>
        <taxon>Metazoa</taxon>
        <taxon>Ecdysozoa</taxon>
        <taxon>Arthropoda</taxon>
        <taxon>Hexapoda</taxon>
        <taxon>Collembola</taxon>
        <taxon>Entomobryomorpha</taxon>
        <taxon>Isotomoidea</taxon>
        <taxon>Isotomidae</taxon>
        <taxon>Proisotominae</taxon>
        <taxon>Folsomia</taxon>
    </lineage>
</organism>
<evidence type="ECO:0000256" key="6">
    <source>
        <dbReference type="ARBA" id="ARBA00023242"/>
    </source>
</evidence>
<dbReference type="InterPro" id="IPR015943">
    <property type="entry name" value="WD40/YVTN_repeat-like_dom_sf"/>
</dbReference>
<dbReference type="InterPro" id="IPR020472">
    <property type="entry name" value="WD40_PAC1"/>
</dbReference>
<evidence type="ECO:0000313" key="13">
    <source>
        <dbReference type="Proteomes" id="UP000198287"/>
    </source>
</evidence>
<dbReference type="InterPro" id="IPR019775">
    <property type="entry name" value="WD40_repeat_CS"/>
</dbReference>
<evidence type="ECO:0000256" key="1">
    <source>
        <dbReference type="ARBA" id="ARBA00004604"/>
    </source>
</evidence>
<feature type="compositionally biased region" description="Basic residues" evidence="10">
    <location>
        <begin position="418"/>
        <end position="430"/>
    </location>
</feature>
<dbReference type="InterPro" id="IPR001680">
    <property type="entry name" value="WD40_rpt"/>
</dbReference>
<evidence type="ECO:0000256" key="7">
    <source>
        <dbReference type="ARBA" id="ARBA00023274"/>
    </source>
</evidence>
<feature type="domain" description="Sof1-like protein" evidence="11">
    <location>
        <begin position="359"/>
        <end position="445"/>
    </location>
</feature>
<dbReference type="Pfam" id="PF04158">
    <property type="entry name" value="Sof1"/>
    <property type="match status" value="1"/>
</dbReference>
<evidence type="ECO:0000256" key="10">
    <source>
        <dbReference type="SAM" id="MobiDB-lite"/>
    </source>
</evidence>
<comment type="similarity">
    <text evidence="2">Belongs to the WD repeat DCAF13/WDSOF1 family.</text>
</comment>
<keyword evidence="6" id="KW-0539">Nucleus</keyword>
<evidence type="ECO:0000256" key="2">
    <source>
        <dbReference type="ARBA" id="ARBA00005649"/>
    </source>
</evidence>
<name>A0A226E5J3_FOLCA</name>
<dbReference type="InterPro" id="IPR007287">
    <property type="entry name" value="Sof1"/>
</dbReference>
<keyword evidence="5" id="KW-0677">Repeat</keyword>
<evidence type="ECO:0000256" key="4">
    <source>
        <dbReference type="ARBA" id="ARBA00022574"/>
    </source>
</evidence>
<protein>
    <recommendedName>
        <fullName evidence="3">DDB1- and CUL4-associated factor 13</fullName>
    </recommendedName>
    <alternativeName>
        <fullName evidence="8">WD repeat and SOF domain-containing protein 1</fullName>
    </alternativeName>
</protein>
<dbReference type="UniPathway" id="UPA00143"/>
<dbReference type="PRINTS" id="PR00320">
    <property type="entry name" value="GPROTEINBRPT"/>
</dbReference>
<dbReference type="PROSITE" id="PS00678">
    <property type="entry name" value="WD_REPEATS_1"/>
    <property type="match status" value="1"/>
</dbReference>
<dbReference type="Proteomes" id="UP000198287">
    <property type="component" value="Unassembled WGS sequence"/>
</dbReference>